<dbReference type="InParanoid" id="A0A7M7Q3B6"/>
<organism evidence="3 4">
    <name type="scientific">Nasonia vitripennis</name>
    <name type="common">Parasitic wasp</name>
    <dbReference type="NCBI Taxonomy" id="7425"/>
    <lineage>
        <taxon>Eukaryota</taxon>
        <taxon>Metazoa</taxon>
        <taxon>Ecdysozoa</taxon>
        <taxon>Arthropoda</taxon>
        <taxon>Hexapoda</taxon>
        <taxon>Insecta</taxon>
        <taxon>Pterygota</taxon>
        <taxon>Neoptera</taxon>
        <taxon>Endopterygota</taxon>
        <taxon>Hymenoptera</taxon>
        <taxon>Apocrita</taxon>
        <taxon>Proctotrupomorpha</taxon>
        <taxon>Chalcidoidea</taxon>
        <taxon>Pteromalidae</taxon>
        <taxon>Pteromalinae</taxon>
        <taxon>Nasonia</taxon>
    </lineage>
</organism>
<evidence type="ECO:0000313" key="3">
    <source>
        <dbReference type="EnsemblMetazoa" id="XP_031780926"/>
    </source>
</evidence>
<feature type="region of interest" description="Disordered" evidence="1">
    <location>
        <begin position="161"/>
        <end position="228"/>
    </location>
</feature>
<dbReference type="KEGG" id="nvi:100118606"/>
<evidence type="ECO:0000256" key="2">
    <source>
        <dbReference type="SAM" id="SignalP"/>
    </source>
</evidence>
<dbReference type="Proteomes" id="UP000002358">
    <property type="component" value="Chromosome 2"/>
</dbReference>
<keyword evidence="2" id="KW-0732">Signal</keyword>
<protein>
    <recommendedName>
        <fullName evidence="5">Icarapin-like protein</fullName>
    </recommendedName>
</protein>
<dbReference type="RefSeq" id="XP_031780926.1">
    <property type="nucleotide sequence ID" value="XM_031925066.2"/>
</dbReference>
<dbReference type="CTD" id="34652"/>
<feature type="compositionally biased region" description="Basic and acidic residues" evidence="1">
    <location>
        <begin position="177"/>
        <end position="195"/>
    </location>
</feature>
<evidence type="ECO:0008006" key="5">
    <source>
        <dbReference type="Google" id="ProtNLM"/>
    </source>
</evidence>
<dbReference type="GeneID" id="100118606"/>
<accession>A0A7M7Q3B6</accession>
<dbReference type="AlphaFoldDB" id="A0A7M7Q3B6"/>
<evidence type="ECO:0000313" key="4">
    <source>
        <dbReference type="Proteomes" id="UP000002358"/>
    </source>
</evidence>
<proteinExistence type="predicted"/>
<dbReference type="FunCoup" id="A0A7M7Q3B6">
    <property type="interactions" value="1"/>
</dbReference>
<sequence>MKSVYGVVLLVCFLALAHGFPGANRESAESSESDDKTDGVVLVLPRHNIFDDMGDDDESSMGMPGMWHPFRFDNSPFDGLFTRMQEAMNRVRAEMAAALASQLGQVGGLTPWGKIPEGANTTSTTKVIGDHQVTINETTYSDGDENSGTIFRVRVVDVKPLNETTDAAEPETSSEEADAKPTKRPDDSPAEKQNEDREELTTPAPRSVESLEEFDNEIPKNQVDVLTA</sequence>
<dbReference type="OrthoDB" id="6346805at2759"/>
<name>A0A7M7Q3B6_NASVI</name>
<keyword evidence="4" id="KW-1185">Reference proteome</keyword>
<evidence type="ECO:0000256" key="1">
    <source>
        <dbReference type="SAM" id="MobiDB-lite"/>
    </source>
</evidence>
<feature type="signal peptide" evidence="2">
    <location>
        <begin position="1"/>
        <end position="19"/>
    </location>
</feature>
<feature type="chain" id="PRO_5029749840" description="Icarapin-like protein" evidence="2">
    <location>
        <begin position="20"/>
        <end position="228"/>
    </location>
</feature>
<reference evidence="3" key="1">
    <citation type="submission" date="2021-01" db="UniProtKB">
        <authorList>
            <consortium name="EnsemblMetazoa"/>
        </authorList>
    </citation>
    <scope>IDENTIFICATION</scope>
</reference>
<dbReference type="EnsemblMetazoa" id="XM_031925066">
    <property type="protein sequence ID" value="XP_031780926"/>
    <property type="gene ID" value="LOC100118606"/>
</dbReference>
<feature type="compositionally biased region" description="Acidic residues" evidence="1">
    <location>
        <begin position="166"/>
        <end position="176"/>
    </location>
</feature>